<keyword evidence="2" id="KW-1185">Reference proteome</keyword>
<accession>A0A6G7Y8X0</accession>
<proteinExistence type="predicted"/>
<dbReference type="InterPro" id="IPR032344">
    <property type="entry name" value="DUF4862"/>
</dbReference>
<dbReference type="RefSeq" id="WP_166234230.1">
    <property type="nucleotide sequence ID" value="NZ_CP049865.1"/>
</dbReference>
<dbReference type="AlphaFoldDB" id="A0A6G7Y8X0"/>
<protein>
    <submittedName>
        <fullName evidence="1">DUF4862 family protein</fullName>
    </submittedName>
</protein>
<organism evidence="1 2">
    <name type="scientific">Propioniciclava coleopterorum</name>
    <dbReference type="NCBI Taxonomy" id="2714937"/>
    <lineage>
        <taxon>Bacteria</taxon>
        <taxon>Bacillati</taxon>
        <taxon>Actinomycetota</taxon>
        <taxon>Actinomycetes</taxon>
        <taxon>Propionibacteriales</taxon>
        <taxon>Propionibacteriaceae</taxon>
        <taxon>Propioniciclava</taxon>
    </lineage>
</organism>
<sequence>MANGLIVGAYAAHSPGEDSGESTILAALAAHPAVAGLEVPQVGRVEARPGWKQGWSHVITAIPGTMQRIAVDPAFGLASPDEDGRAAALAFADDLRRDVLALREQGHHVQAVELHSGPSHRADADAMAASMRTIGGWDWPEGMVFLLEHGDATTDDHVGEKAFLPFDTELALVGELAAEDPRWRVGINWGRSALEGRDADLPLAHIRAAADAGLLGALFFSGASGEESSFGAPWIDLHLPPAGLPFSPRGLCWAPSRSRPPCRPQGTSRSWG</sequence>
<name>A0A6G7Y8X0_9ACTN</name>
<dbReference type="Proteomes" id="UP000501058">
    <property type="component" value="Chromosome"/>
</dbReference>
<reference evidence="1 2" key="1">
    <citation type="submission" date="2020-03" db="EMBL/GenBank/DDBJ databases">
        <title>Propioniciclava sp. nov., isolated from Hydrophilus acuminatus.</title>
        <authorList>
            <person name="Hyun D.-W."/>
            <person name="Bae J.-W."/>
        </authorList>
    </citation>
    <scope>NUCLEOTIDE SEQUENCE [LARGE SCALE GENOMIC DNA]</scope>
    <source>
        <strain evidence="1 2">HDW11</strain>
    </source>
</reference>
<gene>
    <name evidence="1" type="ORF">G7070_13945</name>
</gene>
<dbReference type="KEGG" id="prv:G7070_13945"/>
<evidence type="ECO:0000313" key="1">
    <source>
        <dbReference type="EMBL" id="QIK73159.1"/>
    </source>
</evidence>
<evidence type="ECO:0000313" key="2">
    <source>
        <dbReference type="Proteomes" id="UP000501058"/>
    </source>
</evidence>
<dbReference type="Pfam" id="PF16154">
    <property type="entry name" value="DUF4862"/>
    <property type="match status" value="1"/>
</dbReference>
<dbReference type="EMBL" id="CP049865">
    <property type="protein sequence ID" value="QIK73159.1"/>
    <property type="molecule type" value="Genomic_DNA"/>
</dbReference>